<keyword evidence="10" id="KW-1185">Reference proteome</keyword>
<feature type="signal peptide" evidence="6">
    <location>
        <begin position="1"/>
        <end position="18"/>
    </location>
</feature>
<evidence type="ECO:0000256" key="1">
    <source>
        <dbReference type="ARBA" id="ARBA00004442"/>
    </source>
</evidence>
<dbReference type="InterPro" id="IPR012944">
    <property type="entry name" value="SusD_RagB_dom"/>
</dbReference>
<proteinExistence type="inferred from homology"/>
<evidence type="ECO:0000256" key="3">
    <source>
        <dbReference type="ARBA" id="ARBA00022729"/>
    </source>
</evidence>
<dbReference type="Pfam" id="PF14322">
    <property type="entry name" value="SusD-like_3"/>
    <property type="match status" value="1"/>
</dbReference>
<name>A0A1M6YVP1_9BACT</name>
<evidence type="ECO:0000313" key="10">
    <source>
        <dbReference type="Proteomes" id="UP000184420"/>
    </source>
</evidence>
<evidence type="ECO:0000256" key="5">
    <source>
        <dbReference type="ARBA" id="ARBA00023237"/>
    </source>
</evidence>
<dbReference type="RefSeq" id="WP_073079333.1">
    <property type="nucleotide sequence ID" value="NZ_FRBL01000002.1"/>
</dbReference>
<feature type="domain" description="RagB/SusD" evidence="7">
    <location>
        <begin position="303"/>
        <end position="553"/>
    </location>
</feature>
<dbReference type="Gene3D" id="1.25.40.390">
    <property type="match status" value="1"/>
</dbReference>
<dbReference type="Proteomes" id="UP000184420">
    <property type="component" value="Unassembled WGS sequence"/>
</dbReference>
<dbReference type="PROSITE" id="PS51257">
    <property type="entry name" value="PROKAR_LIPOPROTEIN"/>
    <property type="match status" value="1"/>
</dbReference>
<dbReference type="InterPro" id="IPR011990">
    <property type="entry name" value="TPR-like_helical_dom_sf"/>
</dbReference>
<dbReference type="GO" id="GO:0009279">
    <property type="term" value="C:cell outer membrane"/>
    <property type="evidence" value="ECO:0007669"/>
    <property type="project" value="UniProtKB-SubCell"/>
</dbReference>
<keyword evidence="3 6" id="KW-0732">Signal</keyword>
<feature type="domain" description="SusD-like N-terminal" evidence="8">
    <location>
        <begin position="82"/>
        <end position="246"/>
    </location>
</feature>
<evidence type="ECO:0000259" key="7">
    <source>
        <dbReference type="Pfam" id="PF07980"/>
    </source>
</evidence>
<comment type="similarity">
    <text evidence="2">Belongs to the SusD family.</text>
</comment>
<gene>
    <name evidence="9" type="ORF">SAMN05444266_102504</name>
</gene>
<evidence type="ECO:0000256" key="2">
    <source>
        <dbReference type="ARBA" id="ARBA00006275"/>
    </source>
</evidence>
<keyword evidence="5" id="KW-0998">Cell outer membrane</keyword>
<feature type="chain" id="PRO_5012522832" evidence="6">
    <location>
        <begin position="19"/>
        <end position="554"/>
    </location>
</feature>
<organism evidence="9 10">
    <name type="scientific">Chitinophaga jiangningensis</name>
    <dbReference type="NCBI Taxonomy" id="1419482"/>
    <lineage>
        <taxon>Bacteria</taxon>
        <taxon>Pseudomonadati</taxon>
        <taxon>Bacteroidota</taxon>
        <taxon>Chitinophagia</taxon>
        <taxon>Chitinophagales</taxon>
        <taxon>Chitinophagaceae</taxon>
        <taxon>Chitinophaga</taxon>
    </lineage>
</organism>
<dbReference type="STRING" id="1419482.SAMN05444266_102504"/>
<evidence type="ECO:0000256" key="6">
    <source>
        <dbReference type="SAM" id="SignalP"/>
    </source>
</evidence>
<keyword evidence="4" id="KW-0472">Membrane</keyword>
<evidence type="ECO:0000259" key="8">
    <source>
        <dbReference type="Pfam" id="PF14322"/>
    </source>
</evidence>
<accession>A0A1M6YVP1</accession>
<evidence type="ECO:0000256" key="4">
    <source>
        <dbReference type="ARBA" id="ARBA00023136"/>
    </source>
</evidence>
<dbReference type="InterPro" id="IPR033985">
    <property type="entry name" value="SusD-like_N"/>
</dbReference>
<sequence length="554" mass="62343">MKRNIIYILLAGSLVSFASCTKDILDKKPTDSINELTVWNDIGLVGNYVNYFYSTLQSGYSRNYYLSAATDDGMNGLANDIFYVKPLTMDASWNATNAPFNGYYTTTYQNIRKANDFLAHIDAVPGDSLLKKQYKNEIHFFRAYYYTELLNYFGDDPITASGAVAPSGLVPGYEDALGVVIVEKAQQYGKDTLNIPRSTRRETVDYIIGQLDEIAASLGSLPASYTSPAGRLNSGVALALKARVLLYAGRFQAAAAAAKVVMDLGKYSLYPDYRTLFTVKNNQECILSVQHNNMAKERGHTYDRDMAVGSMSGFSRSNPTQNLVDDYEMTDGKLPAQSALYNSATPYANRDARFYASVAYDGATYRGSVLQTYANGYDQTNAGFYKTQTTYLVRKACNETFNFLGDATYGSDQNWQYLRYAEILLNYAEAQNEAIGPDATVYNAVNAIRTRAKQPALPAGLTQDQMRQRIRHERRIEFAFEDQRFWDIRRWHIADQAAYKTIYGANIKLSGTTKVYGTPVLLESRFFELKNYCMPIPYSELQANSNMIQNTYWK</sequence>
<dbReference type="AlphaFoldDB" id="A0A1M6YVP1"/>
<dbReference type="EMBL" id="FRBL01000002">
    <property type="protein sequence ID" value="SHL22163.1"/>
    <property type="molecule type" value="Genomic_DNA"/>
</dbReference>
<comment type="subcellular location">
    <subcellularLocation>
        <location evidence="1">Cell outer membrane</location>
    </subcellularLocation>
</comment>
<dbReference type="SUPFAM" id="SSF48452">
    <property type="entry name" value="TPR-like"/>
    <property type="match status" value="1"/>
</dbReference>
<evidence type="ECO:0000313" key="9">
    <source>
        <dbReference type="EMBL" id="SHL22163.1"/>
    </source>
</evidence>
<dbReference type="Pfam" id="PF07980">
    <property type="entry name" value="SusD_RagB"/>
    <property type="match status" value="1"/>
</dbReference>
<protein>
    <submittedName>
        <fullName evidence="9">Starch-binding associating with outer membrane</fullName>
    </submittedName>
</protein>
<reference evidence="9 10" key="1">
    <citation type="submission" date="2016-11" db="EMBL/GenBank/DDBJ databases">
        <authorList>
            <person name="Jaros S."/>
            <person name="Januszkiewicz K."/>
            <person name="Wedrychowicz H."/>
        </authorList>
    </citation>
    <scope>NUCLEOTIDE SEQUENCE [LARGE SCALE GENOMIC DNA]</scope>
    <source>
        <strain evidence="9 10">DSM 27406</strain>
    </source>
</reference>